<feature type="transmembrane region" description="Helical" evidence="6">
    <location>
        <begin position="109"/>
        <end position="131"/>
    </location>
</feature>
<reference evidence="8" key="1">
    <citation type="submission" date="2023-02" db="EMBL/GenBank/DDBJ databases">
        <authorList>
            <person name="Palmer J.M."/>
        </authorList>
    </citation>
    <scope>NUCLEOTIDE SEQUENCE</scope>
    <source>
        <strain evidence="8">FW57</strain>
    </source>
</reference>
<gene>
    <name evidence="8" type="ORF">NEMBOFW57_004579</name>
</gene>
<evidence type="ECO:0000256" key="4">
    <source>
        <dbReference type="ARBA" id="ARBA00023136"/>
    </source>
</evidence>
<dbReference type="GO" id="GO:0016020">
    <property type="term" value="C:membrane"/>
    <property type="evidence" value="ECO:0007669"/>
    <property type="project" value="UniProtKB-SubCell"/>
</dbReference>
<evidence type="ECO:0000256" key="1">
    <source>
        <dbReference type="ARBA" id="ARBA00004141"/>
    </source>
</evidence>
<feature type="transmembrane region" description="Helical" evidence="6">
    <location>
        <begin position="240"/>
        <end position="263"/>
    </location>
</feature>
<evidence type="ECO:0000313" key="8">
    <source>
        <dbReference type="EMBL" id="KAG7294504.1"/>
    </source>
</evidence>
<dbReference type="PANTHER" id="PTHR33048">
    <property type="entry name" value="PTH11-LIKE INTEGRAL MEMBRANE PROTEIN (AFU_ORTHOLOGUE AFUA_5G11245)"/>
    <property type="match status" value="1"/>
</dbReference>
<dbReference type="Pfam" id="PF20684">
    <property type="entry name" value="Fung_rhodopsin"/>
    <property type="match status" value="1"/>
</dbReference>
<dbReference type="Proteomes" id="UP001197093">
    <property type="component" value="Unassembled WGS sequence"/>
</dbReference>
<feature type="transmembrane region" description="Helical" evidence="6">
    <location>
        <begin position="167"/>
        <end position="186"/>
    </location>
</feature>
<dbReference type="InterPro" id="IPR049326">
    <property type="entry name" value="Rhodopsin_dom_fungi"/>
</dbReference>
<feature type="transmembrane region" description="Helical" evidence="6">
    <location>
        <begin position="66"/>
        <end position="89"/>
    </location>
</feature>
<dbReference type="InterPro" id="IPR052337">
    <property type="entry name" value="SAT4-like"/>
</dbReference>
<feature type="domain" description="Rhodopsin" evidence="7">
    <location>
        <begin position="74"/>
        <end position="265"/>
    </location>
</feature>
<feature type="transmembrane region" description="Helical" evidence="6">
    <location>
        <begin position="33"/>
        <end position="54"/>
    </location>
</feature>
<organism evidence="8 9">
    <name type="scientific">Staphylotrichum longicolle</name>
    <dbReference type="NCBI Taxonomy" id="669026"/>
    <lineage>
        <taxon>Eukaryota</taxon>
        <taxon>Fungi</taxon>
        <taxon>Dikarya</taxon>
        <taxon>Ascomycota</taxon>
        <taxon>Pezizomycotina</taxon>
        <taxon>Sordariomycetes</taxon>
        <taxon>Sordariomycetidae</taxon>
        <taxon>Sordariales</taxon>
        <taxon>Chaetomiaceae</taxon>
        <taxon>Staphylotrichum</taxon>
    </lineage>
</organism>
<feature type="transmembrane region" description="Helical" evidence="6">
    <location>
        <begin position="198"/>
        <end position="220"/>
    </location>
</feature>
<comment type="caution">
    <text evidence="8">The sequence shown here is derived from an EMBL/GenBank/DDBJ whole genome shotgun (WGS) entry which is preliminary data.</text>
</comment>
<dbReference type="AlphaFoldDB" id="A0AAD4F880"/>
<keyword evidence="4 6" id="KW-0472">Membrane</keyword>
<keyword evidence="3 6" id="KW-1133">Transmembrane helix</keyword>
<evidence type="ECO:0000259" key="7">
    <source>
        <dbReference type="Pfam" id="PF20684"/>
    </source>
</evidence>
<sequence>MLLSPKQAALPPVPNSDPDRYETAPLLNHRAPLLGLTITFIVCSWICSLLRLYVRFFVQRAPGWDDFFIILTMAVYIGTSTYPLSNTFIKIALLLQYHRVFNGRRVRMLCKCMLVITVVSGVTFALCSWFSCVPVAAFWDNTIEGGHCWGFASRDQLEFMRINVTQVVINVVLDLIVLLIPSCLYFQKDTFRSARLSLLGLFVLGLAANLCSLWRAVYIIKLALVERGSFDPIWDNPTVMGLASIEAHLATVCAALPIFWPVLKKTWNRIFVTFEVSVTQEYAEYPSRETRGVELQSSSSDRNLVLESTQETETWEPFVGDETTGLGKNKTVVESAAAGKLSRGALGYLGKR</sequence>
<evidence type="ECO:0000313" key="9">
    <source>
        <dbReference type="Proteomes" id="UP001197093"/>
    </source>
</evidence>
<evidence type="ECO:0000256" key="2">
    <source>
        <dbReference type="ARBA" id="ARBA00022692"/>
    </source>
</evidence>
<keyword evidence="2 6" id="KW-0812">Transmembrane</keyword>
<keyword evidence="9" id="KW-1185">Reference proteome</keyword>
<comment type="subcellular location">
    <subcellularLocation>
        <location evidence="1">Membrane</location>
        <topology evidence="1">Multi-pass membrane protein</topology>
    </subcellularLocation>
</comment>
<name>A0AAD4F880_9PEZI</name>
<evidence type="ECO:0000256" key="6">
    <source>
        <dbReference type="SAM" id="Phobius"/>
    </source>
</evidence>
<evidence type="ECO:0000256" key="3">
    <source>
        <dbReference type="ARBA" id="ARBA00022989"/>
    </source>
</evidence>
<dbReference type="EMBL" id="JAHCVI010000001">
    <property type="protein sequence ID" value="KAG7294504.1"/>
    <property type="molecule type" value="Genomic_DNA"/>
</dbReference>
<comment type="similarity">
    <text evidence="5">Belongs to the SAT4 family.</text>
</comment>
<accession>A0AAD4F880</accession>
<dbReference type="PANTHER" id="PTHR33048:SF47">
    <property type="entry name" value="INTEGRAL MEMBRANE PROTEIN-RELATED"/>
    <property type="match status" value="1"/>
</dbReference>
<proteinExistence type="inferred from homology"/>
<protein>
    <recommendedName>
        <fullName evidence="7">Rhodopsin domain-containing protein</fullName>
    </recommendedName>
</protein>
<evidence type="ECO:0000256" key="5">
    <source>
        <dbReference type="ARBA" id="ARBA00038359"/>
    </source>
</evidence>